<dbReference type="PROSITE" id="PS51163">
    <property type="entry name" value="YRDC"/>
    <property type="match status" value="1"/>
</dbReference>
<dbReference type="GO" id="GO:0005524">
    <property type="term" value="F:ATP binding"/>
    <property type="evidence" value="ECO:0007669"/>
    <property type="project" value="UniProtKB-KW"/>
</dbReference>
<sequence>MSTTYSCDDSNQRNAGISAAVEAARAGELVVMPTDTLYGLGCNAFDNDAVARLLEAKQRGRDMPIAVLVGSWATVQGLVREFPEQTKTLIEAFWPGGLSLIVPQAPSLPWDLGDTRGTVMLRMPLHPVAISLLQEVGPMAVSSANISGQKPPKSVFEAEKQLGRNVAVYLDDGDSPVGQASTIVDLSGSHPVVLREGAISTDRIAEVLGLSPEALHKEKN</sequence>
<comment type="similarity">
    <text evidence="2">Belongs to the SUA5 family.</text>
</comment>
<dbReference type="GO" id="GO:0003725">
    <property type="term" value="F:double-stranded RNA binding"/>
    <property type="evidence" value="ECO:0007669"/>
    <property type="project" value="InterPro"/>
</dbReference>
<reference evidence="13" key="1">
    <citation type="submission" date="2023-05" db="EMBL/GenBank/DDBJ databases">
        <title>Metabolic capabilities are highly conserved among human nasal-associated Corynebacterium species in pangenomic analyses.</title>
        <authorList>
            <person name="Tran T.H."/>
            <person name="Roberts A.Q."/>
            <person name="Escapa I.F."/>
            <person name="Gao W."/>
            <person name="Conlan S."/>
            <person name="Kong H."/>
            <person name="Segre J.A."/>
            <person name="Kelly M.S."/>
            <person name="Lemon K.P."/>
        </authorList>
    </citation>
    <scope>NUCLEOTIDE SEQUENCE</scope>
    <source>
        <strain evidence="13">KPL2773</strain>
    </source>
</reference>
<keyword evidence="7 13" id="KW-0548">Nucleotidyltransferase</keyword>
<dbReference type="PANTHER" id="PTHR17490:SF16">
    <property type="entry name" value="THREONYLCARBAMOYL-AMP SYNTHASE"/>
    <property type="match status" value="1"/>
</dbReference>
<feature type="domain" description="YrdC-like" evidence="12">
    <location>
        <begin position="14"/>
        <end position="199"/>
    </location>
</feature>
<keyword evidence="4" id="KW-0963">Cytoplasm</keyword>
<dbReference type="AlphaFoldDB" id="A0AAP4BNY7"/>
<evidence type="ECO:0000256" key="7">
    <source>
        <dbReference type="ARBA" id="ARBA00022695"/>
    </source>
</evidence>
<evidence type="ECO:0000313" key="14">
    <source>
        <dbReference type="Proteomes" id="UP001224412"/>
    </source>
</evidence>
<dbReference type="Proteomes" id="UP001224412">
    <property type="component" value="Unassembled WGS sequence"/>
</dbReference>
<dbReference type="EC" id="2.7.7.87" evidence="3"/>
<evidence type="ECO:0000256" key="9">
    <source>
        <dbReference type="ARBA" id="ARBA00022840"/>
    </source>
</evidence>
<dbReference type="EMBL" id="JASNVH010000002">
    <property type="protein sequence ID" value="MDK4306232.1"/>
    <property type="molecule type" value="Genomic_DNA"/>
</dbReference>
<comment type="subcellular location">
    <subcellularLocation>
        <location evidence="1">Cytoplasm</location>
    </subcellularLocation>
</comment>
<dbReference type="InterPro" id="IPR006070">
    <property type="entry name" value="Sua5-like_dom"/>
</dbReference>
<dbReference type="InterPro" id="IPR050156">
    <property type="entry name" value="TC-AMP_synthase_SUA5"/>
</dbReference>
<accession>A0AAP4BNY7</accession>
<evidence type="ECO:0000256" key="6">
    <source>
        <dbReference type="ARBA" id="ARBA00022694"/>
    </source>
</evidence>
<dbReference type="GO" id="GO:0006450">
    <property type="term" value="P:regulation of translational fidelity"/>
    <property type="evidence" value="ECO:0007669"/>
    <property type="project" value="TreeGrafter"/>
</dbReference>
<evidence type="ECO:0000313" key="13">
    <source>
        <dbReference type="EMBL" id="MDK4306232.1"/>
    </source>
</evidence>
<proteinExistence type="inferred from homology"/>
<comment type="catalytic activity">
    <reaction evidence="11">
        <text>L-threonine + hydrogencarbonate + ATP = L-threonylcarbamoyladenylate + diphosphate + H2O</text>
        <dbReference type="Rhea" id="RHEA:36407"/>
        <dbReference type="ChEBI" id="CHEBI:15377"/>
        <dbReference type="ChEBI" id="CHEBI:17544"/>
        <dbReference type="ChEBI" id="CHEBI:30616"/>
        <dbReference type="ChEBI" id="CHEBI:33019"/>
        <dbReference type="ChEBI" id="CHEBI:57926"/>
        <dbReference type="ChEBI" id="CHEBI:73682"/>
        <dbReference type="EC" id="2.7.7.87"/>
    </reaction>
</comment>
<dbReference type="GO" id="GO:0061710">
    <property type="term" value="F:L-threonylcarbamoyladenylate synthase"/>
    <property type="evidence" value="ECO:0007669"/>
    <property type="project" value="UniProtKB-EC"/>
</dbReference>
<dbReference type="GO" id="GO:0005737">
    <property type="term" value="C:cytoplasm"/>
    <property type="evidence" value="ECO:0007669"/>
    <property type="project" value="UniProtKB-SubCell"/>
</dbReference>
<evidence type="ECO:0000256" key="11">
    <source>
        <dbReference type="ARBA" id="ARBA00048366"/>
    </source>
</evidence>
<dbReference type="GeneID" id="42781344"/>
<evidence type="ECO:0000256" key="3">
    <source>
        <dbReference type="ARBA" id="ARBA00012584"/>
    </source>
</evidence>
<evidence type="ECO:0000259" key="12">
    <source>
        <dbReference type="PROSITE" id="PS51163"/>
    </source>
</evidence>
<organism evidence="13 14">
    <name type="scientific">Corynebacterium pseudodiphtheriticum</name>
    <dbReference type="NCBI Taxonomy" id="37637"/>
    <lineage>
        <taxon>Bacteria</taxon>
        <taxon>Bacillati</taxon>
        <taxon>Actinomycetota</taxon>
        <taxon>Actinomycetes</taxon>
        <taxon>Mycobacteriales</taxon>
        <taxon>Corynebacteriaceae</taxon>
        <taxon>Corynebacterium</taxon>
    </lineage>
</organism>
<dbReference type="Pfam" id="PF01300">
    <property type="entry name" value="Sua5_yciO_yrdC"/>
    <property type="match status" value="1"/>
</dbReference>
<comment type="caution">
    <text evidence="13">The sequence shown here is derived from an EMBL/GenBank/DDBJ whole genome shotgun (WGS) entry which is preliminary data.</text>
</comment>
<dbReference type="GO" id="GO:0000049">
    <property type="term" value="F:tRNA binding"/>
    <property type="evidence" value="ECO:0007669"/>
    <property type="project" value="TreeGrafter"/>
</dbReference>
<protein>
    <recommendedName>
        <fullName evidence="10">L-threonylcarbamoyladenylate synthase</fullName>
        <ecNumber evidence="3">2.7.7.87</ecNumber>
    </recommendedName>
    <alternativeName>
        <fullName evidence="10">L-threonylcarbamoyladenylate synthase</fullName>
    </alternativeName>
</protein>
<evidence type="ECO:0000256" key="4">
    <source>
        <dbReference type="ARBA" id="ARBA00022490"/>
    </source>
</evidence>
<gene>
    <name evidence="13" type="ORF">QPX42_01485</name>
</gene>
<dbReference type="RefSeq" id="WP_027017749.1">
    <property type="nucleotide sequence ID" value="NZ_CP100362.1"/>
</dbReference>
<keyword evidence="8" id="KW-0547">Nucleotide-binding</keyword>
<evidence type="ECO:0000256" key="10">
    <source>
        <dbReference type="ARBA" id="ARBA00029774"/>
    </source>
</evidence>
<dbReference type="InterPro" id="IPR017945">
    <property type="entry name" value="DHBP_synth_RibB-like_a/b_dom"/>
</dbReference>
<dbReference type="SUPFAM" id="SSF55821">
    <property type="entry name" value="YrdC/RibB"/>
    <property type="match status" value="1"/>
</dbReference>
<dbReference type="Gene3D" id="3.90.870.10">
    <property type="entry name" value="DHBP synthase"/>
    <property type="match status" value="1"/>
</dbReference>
<dbReference type="NCBIfam" id="TIGR00057">
    <property type="entry name" value="L-threonylcarbamoyladenylate synthase"/>
    <property type="match status" value="1"/>
</dbReference>
<evidence type="ECO:0000256" key="2">
    <source>
        <dbReference type="ARBA" id="ARBA00007663"/>
    </source>
</evidence>
<dbReference type="PANTHER" id="PTHR17490">
    <property type="entry name" value="SUA5"/>
    <property type="match status" value="1"/>
</dbReference>
<evidence type="ECO:0000256" key="5">
    <source>
        <dbReference type="ARBA" id="ARBA00022679"/>
    </source>
</evidence>
<keyword evidence="5 13" id="KW-0808">Transferase</keyword>
<keyword evidence="9" id="KW-0067">ATP-binding</keyword>
<keyword evidence="6" id="KW-0819">tRNA processing</keyword>
<evidence type="ECO:0000256" key="1">
    <source>
        <dbReference type="ARBA" id="ARBA00004496"/>
    </source>
</evidence>
<name>A0AAP4BNY7_9CORY</name>
<dbReference type="GO" id="GO:0008033">
    <property type="term" value="P:tRNA processing"/>
    <property type="evidence" value="ECO:0007669"/>
    <property type="project" value="UniProtKB-KW"/>
</dbReference>
<evidence type="ECO:0000256" key="8">
    <source>
        <dbReference type="ARBA" id="ARBA00022741"/>
    </source>
</evidence>